<comment type="similarity">
    <text evidence="2 6">Belongs to the glycosyl hydrolase 72 family.</text>
</comment>
<evidence type="ECO:0000256" key="2">
    <source>
        <dbReference type="ARBA" id="ARBA00007528"/>
    </source>
</evidence>
<comment type="function">
    <text evidence="6">Splits internally a 1,3-beta-glucan molecule and transfers the newly generated reducing end (the donor) to the non-reducing end of another 1,3-beta-glucan molecule (the acceptor) forming a 1,3-beta linkage, resulting in the elongation of 1,3-beta-glucan chains in the cell wall.</text>
</comment>
<evidence type="ECO:0000313" key="9">
    <source>
        <dbReference type="Proteomes" id="UP000697127"/>
    </source>
</evidence>
<dbReference type="SUPFAM" id="SSF51445">
    <property type="entry name" value="(Trans)glycosidases"/>
    <property type="match status" value="1"/>
</dbReference>
<dbReference type="EC" id="2.4.1.-" evidence="6"/>
<dbReference type="GO" id="GO:0098552">
    <property type="term" value="C:side of membrane"/>
    <property type="evidence" value="ECO:0007669"/>
    <property type="project" value="UniProtKB-KW"/>
</dbReference>
<keyword evidence="5" id="KW-0325">Glycoprotein</keyword>
<dbReference type="PANTHER" id="PTHR31468">
    <property type="entry name" value="1,3-BETA-GLUCANOSYLTRANSFERASE GAS1"/>
    <property type="match status" value="1"/>
</dbReference>
<dbReference type="GO" id="GO:0005886">
    <property type="term" value="C:plasma membrane"/>
    <property type="evidence" value="ECO:0007669"/>
    <property type="project" value="UniProtKB-SubCell"/>
</dbReference>
<comment type="caution">
    <text evidence="8">The sequence shown here is derived from an EMBL/GenBank/DDBJ whole genome shotgun (WGS) entry which is preliminary data.</text>
</comment>
<dbReference type="Pfam" id="PF03198">
    <property type="entry name" value="Glyco_hydro_72"/>
    <property type="match status" value="1"/>
</dbReference>
<keyword evidence="6" id="KW-0449">Lipoprotein</keyword>
<keyword evidence="9" id="KW-1185">Reference proteome</keyword>
<name>A0A9P6WNQ1_9ASCO</name>
<sequence>MLSIKTLGSTILYLSSILQTTNAVVPLTLKGNRFIKPSTDSEYGSVFFINGVDYQPGGSSDYTYNMTSDVLTDPEICARDATVIQNLGANTIRIYTIDPDLNHDECMTIFNNAGIYVILDVNSPLGGQSLNRDDPSSTYGAYYMSRVFSVIESFRTYSNVIGFFIGNEVINDEKSAGLDPSYLRAVTRDARNYVQKRLENDDSAREVYIGYSAADVVKLRIPTFDYLTCAIDGNSSDTSSIDFFGLNSYEWCSGVNTWSSSGYSDVVSAFENSTVPVFFSEYGCNTNSPRTFDEVSEGIYDNKMIDTLSGGLVYEYSQEASNYGLVEIGDSDDSVTLLSDYFNFKNQLKKSDIPTINETDVVAISQSTCDAKSIEKLDDSFAANFTLPEVNKDTLWMIENGVDVNYPGKFVDVNQYLNVYVSGGSVASNLTSATFSVSSASGSASTTLYLTIDKSNLVNSVSTSTSSSKLSSTTTSTPTTTSSSTKAKSSSSTVSSISSSSKNDVARLEFDISRWSAGVFGLVLALL</sequence>
<evidence type="ECO:0000256" key="1">
    <source>
        <dbReference type="ARBA" id="ARBA00004589"/>
    </source>
</evidence>
<feature type="signal peptide" evidence="6">
    <location>
        <begin position="1"/>
        <end position="23"/>
    </location>
</feature>
<dbReference type="GO" id="GO:0016740">
    <property type="term" value="F:transferase activity"/>
    <property type="evidence" value="ECO:0007669"/>
    <property type="project" value="UniProtKB-KW"/>
</dbReference>
<dbReference type="PANTHER" id="PTHR31468:SF4">
    <property type="entry name" value="1,3-BETA-GLUCANOSYLTRANSFERASE GAS3-RELATED"/>
    <property type="match status" value="1"/>
</dbReference>
<dbReference type="EMBL" id="PUHW01000035">
    <property type="protein sequence ID" value="KAG0690340.1"/>
    <property type="molecule type" value="Genomic_DNA"/>
</dbReference>
<dbReference type="GO" id="GO:0031505">
    <property type="term" value="P:fungal-type cell wall organization"/>
    <property type="evidence" value="ECO:0007669"/>
    <property type="project" value="TreeGrafter"/>
</dbReference>
<keyword evidence="3 6" id="KW-0336">GPI-anchor</keyword>
<evidence type="ECO:0000256" key="4">
    <source>
        <dbReference type="ARBA" id="ARBA00022729"/>
    </source>
</evidence>
<comment type="subcellular location">
    <subcellularLocation>
        <location evidence="6">Cell membrane</location>
        <topology evidence="6">Lipid-anchor</topology>
        <topology evidence="6">GPI-anchor</topology>
    </subcellularLocation>
    <subcellularLocation>
        <location evidence="1">Membrane</location>
        <topology evidence="1">Lipid-anchor</topology>
        <topology evidence="1">GPI-anchor</topology>
    </subcellularLocation>
</comment>
<dbReference type="InterPro" id="IPR004886">
    <property type="entry name" value="Glucanosyltransferase"/>
</dbReference>
<feature type="region of interest" description="Disordered" evidence="7">
    <location>
        <begin position="463"/>
        <end position="498"/>
    </location>
</feature>
<reference evidence="8" key="1">
    <citation type="submission" date="2020-11" db="EMBL/GenBank/DDBJ databases">
        <title>Kefir isolates.</title>
        <authorList>
            <person name="Marcisauskas S."/>
            <person name="Kim Y."/>
            <person name="Blasche S."/>
        </authorList>
    </citation>
    <scope>NUCLEOTIDE SEQUENCE</scope>
    <source>
        <strain evidence="8">Olga-1</strain>
    </source>
</reference>
<evidence type="ECO:0000256" key="5">
    <source>
        <dbReference type="ARBA" id="ARBA00023180"/>
    </source>
</evidence>
<gene>
    <name evidence="8" type="ORF">C6P40_003158</name>
</gene>
<dbReference type="InterPro" id="IPR017853">
    <property type="entry name" value="GH"/>
</dbReference>
<proteinExistence type="inferred from homology"/>
<dbReference type="AlphaFoldDB" id="A0A9P6WNQ1"/>
<evidence type="ECO:0000313" key="8">
    <source>
        <dbReference type="EMBL" id="KAG0690340.1"/>
    </source>
</evidence>
<keyword evidence="6" id="KW-0472">Membrane</keyword>
<accession>A0A9P6WNQ1</accession>
<organism evidence="8 9">
    <name type="scientific">Pichia californica</name>
    <dbReference type="NCBI Taxonomy" id="460514"/>
    <lineage>
        <taxon>Eukaryota</taxon>
        <taxon>Fungi</taxon>
        <taxon>Dikarya</taxon>
        <taxon>Ascomycota</taxon>
        <taxon>Saccharomycotina</taxon>
        <taxon>Pichiomycetes</taxon>
        <taxon>Pichiales</taxon>
        <taxon>Pichiaceae</taxon>
        <taxon>Pichia</taxon>
    </lineage>
</organism>
<protein>
    <recommendedName>
        <fullName evidence="6">1,3-beta-glucanosyltransferase</fullName>
        <ecNumber evidence="6">2.4.1.-</ecNumber>
    </recommendedName>
</protein>
<dbReference type="Gene3D" id="3.20.20.80">
    <property type="entry name" value="Glycosidases"/>
    <property type="match status" value="1"/>
</dbReference>
<dbReference type="GO" id="GO:0071970">
    <property type="term" value="P:fungal-type cell wall (1-&gt;3)-beta-D-glucan biosynthetic process"/>
    <property type="evidence" value="ECO:0007669"/>
    <property type="project" value="TreeGrafter"/>
</dbReference>
<keyword evidence="6" id="KW-0808">Transferase</keyword>
<evidence type="ECO:0000256" key="7">
    <source>
        <dbReference type="SAM" id="MobiDB-lite"/>
    </source>
</evidence>
<keyword evidence="4 6" id="KW-0732">Signal</keyword>
<dbReference type="Proteomes" id="UP000697127">
    <property type="component" value="Unassembled WGS sequence"/>
</dbReference>
<feature type="chain" id="PRO_5040548000" description="1,3-beta-glucanosyltransferase" evidence="6">
    <location>
        <begin position="24"/>
        <end position="527"/>
    </location>
</feature>
<evidence type="ECO:0000256" key="3">
    <source>
        <dbReference type="ARBA" id="ARBA00022622"/>
    </source>
</evidence>
<evidence type="ECO:0000256" key="6">
    <source>
        <dbReference type="RuleBase" id="RU361209"/>
    </source>
</evidence>